<comment type="catalytic activity">
    <reaction evidence="1">
        <text>ATP-independent breakage of single-stranded DNA, followed by passage and rejoining.</text>
        <dbReference type="EC" id="5.6.2.1"/>
    </reaction>
</comment>
<dbReference type="GO" id="GO:0003917">
    <property type="term" value="F:DNA topoisomerase type I (single strand cut, ATP-independent) activity"/>
    <property type="evidence" value="ECO:0007669"/>
    <property type="project" value="UniProtKB-EC"/>
</dbReference>
<evidence type="ECO:0000256" key="2">
    <source>
        <dbReference type="ARBA" id="ARBA00009446"/>
    </source>
</evidence>
<feature type="domain" description="Toprim" evidence="11">
    <location>
        <begin position="1"/>
        <end position="147"/>
    </location>
</feature>
<sequence length="884" mass="99597">MKLYITENKHVAEAFIPVLGRKSAGSDGLSYVTSNGDVVTWLSGHVLELIDAKDYDPKYAKWDLNDLPILPDPFVLRPIQDKVTPFGKEDNAYKRKILNHVLSLIKKANTVCLATDPDAEGELLGREVITYSQFQGTLTRVLPTSLEVGDIKACLANEFSAKKTELIGKAGLARSHIDWIVGINTTVGLTAYNKDKISKPLNAGRVQTAIIQILHMNHVARETFVPQNTYEVHANACVGGASFELKYMPSKEESDILDARSDGYHSKRAKAFVDTLTTQLNGKNGVISSSTKQRKQTECPKGYSLSDLQIDMNQKFGMTAADTLAATQSLYDKKYVTYPRTDNNYFPEDAHHYAAVVLSNLSQLEFAQGIQGINPNVKNSTWDTSKFDNHHAILPTRMKAPFDQLGSDEQVVYEMICRRYMMQFLPNYEYDNTTILVDIDDAQFKATGNIMVNPGWKQAQKGYNSASLDDASEQESDKSLPMVEQGTVTTDTAVFTRTGKTQIPALYTEAKILQILKNPAKLIENNPLKKVLKERQQGIGRESTRATILKQMLANGFYSLKGNQKHFQLTEKGLVIAEIAPPMLLDLSLTAKLEHAFWQIEKGELTYEALLNAYQTSTKEIITSIKRGDCKLNKFLVKTETCFSCKTGTMTQRTNREKKQFWKCTDCHARFSEKDGKPVPRSAPTPCPKCHQNTLSRFKFKSTKEKFAWYCKPCRLVVPDKDNQPCVPVNFCKKCASHINYGYSADKMFAYWQCSHKKCNTYYADNNLTVGKEKSVNTVYNTAPCPKCDGELRQFTRKSDGKKFWLCSNREVSNIRCRASYADKDDEPITEVPEVPCPSCKSGVLRQIAWNDRVFWGCSNYKTQKQCRFSAKDNHGKPILLLND</sequence>
<dbReference type="InterPro" id="IPR013497">
    <property type="entry name" value="Topo_IA_cen"/>
</dbReference>
<dbReference type="InterPro" id="IPR013826">
    <property type="entry name" value="Topo_IA_cen_sub3"/>
</dbReference>
<dbReference type="Proteomes" id="UP000027192">
    <property type="component" value="Unassembled WGS sequence"/>
</dbReference>
<evidence type="ECO:0000259" key="12">
    <source>
        <dbReference type="PROSITE" id="PS52039"/>
    </source>
</evidence>
<dbReference type="SMART" id="SM00436">
    <property type="entry name" value="TOP1Bc"/>
    <property type="match status" value="1"/>
</dbReference>
<organism evidence="13 14">
    <name type="scientific">Photobacterium galatheae</name>
    <dbReference type="NCBI Taxonomy" id="1654360"/>
    <lineage>
        <taxon>Bacteria</taxon>
        <taxon>Pseudomonadati</taxon>
        <taxon>Pseudomonadota</taxon>
        <taxon>Gammaproteobacteria</taxon>
        <taxon>Vibrionales</taxon>
        <taxon>Vibrionaceae</taxon>
        <taxon>Photobacterium</taxon>
    </lineage>
</organism>
<dbReference type="SUPFAM" id="SSF56712">
    <property type="entry name" value="Prokaryotic type I DNA topoisomerase"/>
    <property type="match status" value="1"/>
</dbReference>
<dbReference type="Gene3D" id="1.10.460.10">
    <property type="entry name" value="Topoisomerase I, domain 2"/>
    <property type="match status" value="1"/>
</dbReference>
<dbReference type="InterPro" id="IPR023406">
    <property type="entry name" value="Topo_IA_AS"/>
</dbReference>
<proteinExistence type="inferred from homology"/>
<evidence type="ECO:0000256" key="4">
    <source>
        <dbReference type="ARBA" id="ARBA00023029"/>
    </source>
</evidence>
<dbReference type="CDD" id="cd03362">
    <property type="entry name" value="TOPRIM_TopoIA_TopoIII"/>
    <property type="match status" value="1"/>
</dbReference>
<evidence type="ECO:0000256" key="8">
    <source>
        <dbReference type="ARBA" id="ARBA00031985"/>
    </source>
</evidence>
<dbReference type="GO" id="GO:0006310">
    <property type="term" value="P:DNA recombination"/>
    <property type="evidence" value="ECO:0007669"/>
    <property type="project" value="TreeGrafter"/>
</dbReference>
<feature type="domain" description="Topo IA-type catalytic" evidence="12">
    <location>
        <begin position="164"/>
        <end position="622"/>
    </location>
</feature>
<dbReference type="AlphaFoldDB" id="A0A066RQK0"/>
<dbReference type="STRING" id="1654360.EA58_19705"/>
<dbReference type="GO" id="GO:0006265">
    <property type="term" value="P:DNA topological change"/>
    <property type="evidence" value="ECO:0007669"/>
    <property type="project" value="InterPro"/>
</dbReference>
<dbReference type="Pfam" id="PF01751">
    <property type="entry name" value="Toprim"/>
    <property type="match status" value="1"/>
</dbReference>
<evidence type="ECO:0000256" key="6">
    <source>
        <dbReference type="ARBA" id="ARBA00023235"/>
    </source>
</evidence>
<dbReference type="EMBL" id="JMIB01000039">
    <property type="protein sequence ID" value="KDM89972.1"/>
    <property type="molecule type" value="Genomic_DNA"/>
</dbReference>
<dbReference type="SMART" id="SM00493">
    <property type="entry name" value="TOPRIM"/>
    <property type="match status" value="1"/>
</dbReference>
<dbReference type="InterPro" id="IPR034144">
    <property type="entry name" value="TOPRIM_TopoIII"/>
</dbReference>
<dbReference type="RefSeq" id="WP_036756511.1">
    <property type="nucleotide sequence ID" value="NZ_JAGSGC010000004.1"/>
</dbReference>
<dbReference type="GO" id="GO:0003677">
    <property type="term" value="F:DNA binding"/>
    <property type="evidence" value="ECO:0007669"/>
    <property type="project" value="UniProtKB-KW"/>
</dbReference>
<dbReference type="GO" id="GO:0043597">
    <property type="term" value="C:cytoplasmic replication fork"/>
    <property type="evidence" value="ECO:0007669"/>
    <property type="project" value="TreeGrafter"/>
</dbReference>
<evidence type="ECO:0000313" key="13">
    <source>
        <dbReference type="EMBL" id="KDM89972.1"/>
    </source>
</evidence>
<protein>
    <recommendedName>
        <fullName evidence="3">DNA topoisomerase</fullName>
        <ecNumber evidence="3">5.6.2.1</ecNumber>
    </recommendedName>
    <alternativeName>
        <fullName evidence="10">Omega-protein</fullName>
    </alternativeName>
    <alternativeName>
        <fullName evidence="9">Relaxing enzyme</fullName>
    </alternativeName>
    <alternativeName>
        <fullName evidence="7">Swivelase</fullName>
    </alternativeName>
    <alternativeName>
        <fullName evidence="8">Untwisting enzyme</fullName>
    </alternativeName>
</protein>
<keyword evidence="14" id="KW-1185">Reference proteome</keyword>
<dbReference type="SUPFAM" id="SSF48695">
    <property type="entry name" value="Multiheme cytochromes"/>
    <property type="match status" value="1"/>
</dbReference>
<dbReference type="PROSITE" id="PS52039">
    <property type="entry name" value="TOPO_IA_2"/>
    <property type="match status" value="1"/>
</dbReference>
<evidence type="ECO:0000256" key="5">
    <source>
        <dbReference type="ARBA" id="ARBA00023125"/>
    </source>
</evidence>
<comment type="similarity">
    <text evidence="2">Belongs to the type IA topoisomerase family.</text>
</comment>
<evidence type="ECO:0000256" key="10">
    <source>
        <dbReference type="ARBA" id="ARBA00032877"/>
    </source>
</evidence>
<accession>A0A066RQK0</accession>
<comment type="caution">
    <text evidence="13">The sequence shown here is derived from an EMBL/GenBank/DDBJ whole genome shotgun (WGS) entry which is preliminary data.</text>
</comment>
<dbReference type="PRINTS" id="PR00417">
    <property type="entry name" value="PRTPISMRASEI"/>
</dbReference>
<dbReference type="GO" id="GO:0006281">
    <property type="term" value="P:DNA repair"/>
    <property type="evidence" value="ECO:0007669"/>
    <property type="project" value="TreeGrafter"/>
</dbReference>
<dbReference type="InterPro" id="IPR013825">
    <property type="entry name" value="Topo_IA_cen_sub2"/>
</dbReference>
<keyword evidence="6" id="KW-0413">Isomerase</keyword>
<dbReference type="InterPro" id="IPR036280">
    <property type="entry name" value="Multihaem_cyt_sf"/>
</dbReference>
<dbReference type="SMART" id="SM00437">
    <property type="entry name" value="TOP1Ac"/>
    <property type="match status" value="1"/>
</dbReference>
<evidence type="ECO:0000256" key="9">
    <source>
        <dbReference type="ARBA" id="ARBA00032235"/>
    </source>
</evidence>
<keyword evidence="5" id="KW-0238">DNA-binding</keyword>
<dbReference type="Gene3D" id="2.70.20.10">
    <property type="entry name" value="Topoisomerase I, domain 3"/>
    <property type="match status" value="1"/>
</dbReference>
<dbReference type="InterPro" id="IPR006171">
    <property type="entry name" value="TOPRIM_dom"/>
</dbReference>
<dbReference type="InterPro" id="IPR013824">
    <property type="entry name" value="Topo_IA_cen_sub1"/>
</dbReference>
<evidence type="ECO:0000256" key="7">
    <source>
        <dbReference type="ARBA" id="ARBA00030003"/>
    </source>
</evidence>
<name>A0A066RQK0_9GAMM</name>
<evidence type="ECO:0000259" key="11">
    <source>
        <dbReference type="PROSITE" id="PS50880"/>
    </source>
</evidence>
<dbReference type="InterPro" id="IPR023405">
    <property type="entry name" value="Topo_IA_core_domain"/>
</dbReference>
<evidence type="ECO:0000256" key="3">
    <source>
        <dbReference type="ARBA" id="ARBA00012891"/>
    </source>
</evidence>
<keyword evidence="4" id="KW-0799">Topoisomerase</keyword>
<dbReference type="OrthoDB" id="9803554at2"/>
<dbReference type="PANTHER" id="PTHR11390:SF21">
    <property type="entry name" value="DNA TOPOISOMERASE 3-ALPHA"/>
    <property type="match status" value="1"/>
</dbReference>
<evidence type="ECO:0000256" key="1">
    <source>
        <dbReference type="ARBA" id="ARBA00000213"/>
    </source>
</evidence>
<dbReference type="InterPro" id="IPR003602">
    <property type="entry name" value="Topo_IA_DNA-bd_dom"/>
</dbReference>
<dbReference type="InterPro" id="IPR003601">
    <property type="entry name" value="Topo_IA_2"/>
</dbReference>
<dbReference type="Pfam" id="PF01131">
    <property type="entry name" value="Topoisom_bac"/>
    <property type="match status" value="1"/>
</dbReference>
<gene>
    <name evidence="13" type="ORF">EA58_19705</name>
</gene>
<evidence type="ECO:0000313" key="14">
    <source>
        <dbReference type="Proteomes" id="UP000027192"/>
    </source>
</evidence>
<reference evidence="13 14" key="1">
    <citation type="submission" date="2014-04" db="EMBL/GenBank/DDBJ databases">
        <title>Draft genome sequence of Photobacterium halotolerans S2753: a solonamide, ngercheumicin and holomycin producer.</title>
        <authorList>
            <person name="Machado H.R."/>
            <person name="Gram L."/>
        </authorList>
    </citation>
    <scope>NUCLEOTIDE SEQUENCE [LARGE SCALE GENOMIC DNA]</scope>
    <source>
        <strain evidence="13 14">S2753</strain>
    </source>
</reference>
<dbReference type="PROSITE" id="PS00396">
    <property type="entry name" value="TOPO_IA_1"/>
    <property type="match status" value="1"/>
</dbReference>
<dbReference type="Gene3D" id="1.10.290.10">
    <property type="entry name" value="Topoisomerase I, domain 4"/>
    <property type="match status" value="1"/>
</dbReference>
<dbReference type="PANTHER" id="PTHR11390">
    <property type="entry name" value="PROKARYOTIC DNA TOPOISOMERASE"/>
    <property type="match status" value="1"/>
</dbReference>
<dbReference type="InterPro" id="IPR000380">
    <property type="entry name" value="Topo_IA"/>
</dbReference>
<dbReference type="EC" id="5.6.2.1" evidence="3"/>
<dbReference type="Gene3D" id="3.40.50.140">
    <property type="match status" value="1"/>
</dbReference>
<dbReference type="PROSITE" id="PS50880">
    <property type="entry name" value="TOPRIM"/>
    <property type="match status" value="1"/>
</dbReference>